<dbReference type="PANTHER" id="PTHR45138">
    <property type="entry name" value="REGULATORY COMPONENTS OF SENSORY TRANSDUCTION SYSTEM"/>
    <property type="match status" value="1"/>
</dbReference>
<reference evidence="6 7" key="1">
    <citation type="submission" date="2018-08" db="EMBL/GenBank/DDBJ databases">
        <title>Whole Genome Sequence of the Moderate Halophilic Marine Bacterium Marinobacter litoralis Sw-45.</title>
        <authorList>
            <person name="Musa H."/>
        </authorList>
    </citation>
    <scope>NUCLEOTIDE SEQUENCE [LARGE SCALE GENOMIC DNA]</scope>
    <source>
        <strain evidence="6 7">Sw-45</strain>
    </source>
</reference>
<dbReference type="OrthoDB" id="9812260at2"/>
<dbReference type="GO" id="GO:1902201">
    <property type="term" value="P:negative regulation of bacterial-type flagellum-dependent cell motility"/>
    <property type="evidence" value="ECO:0007669"/>
    <property type="project" value="TreeGrafter"/>
</dbReference>
<keyword evidence="6" id="KW-0808">Transferase</keyword>
<evidence type="ECO:0000256" key="3">
    <source>
        <dbReference type="ARBA" id="ARBA00034247"/>
    </source>
</evidence>
<comment type="cofactor">
    <cofactor evidence="1">
        <name>Mg(2+)</name>
        <dbReference type="ChEBI" id="CHEBI:18420"/>
    </cofactor>
</comment>
<dbReference type="PANTHER" id="PTHR45138:SF9">
    <property type="entry name" value="DIGUANYLATE CYCLASE DGCM-RELATED"/>
    <property type="match status" value="1"/>
</dbReference>
<dbReference type="RefSeq" id="WP_114333973.1">
    <property type="nucleotide sequence ID" value="NZ_QMDL01000002.1"/>
</dbReference>
<feature type="domain" description="PAS" evidence="4">
    <location>
        <begin position="12"/>
        <end position="59"/>
    </location>
</feature>
<dbReference type="PROSITE" id="PS50887">
    <property type="entry name" value="GGDEF"/>
    <property type="match status" value="1"/>
</dbReference>
<dbReference type="SMART" id="SM00267">
    <property type="entry name" value="GGDEF"/>
    <property type="match status" value="1"/>
</dbReference>
<dbReference type="InterPro" id="IPR029787">
    <property type="entry name" value="Nucleotide_cyclase"/>
</dbReference>
<dbReference type="FunFam" id="3.30.70.270:FF:000001">
    <property type="entry name" value="Diguanylate cyclase domain protein"/>
    <property type="match status" value="1"/>
</dbReference>
<evidence type="ECO:0000259" key="4">
    <source>
        <dbReference type="PROSITE" id="PS50112"/>
    </source>
</evidence>
<dbReference type="GO" id="GO:0006355">
    <property type="term" value="P:regulation of DNA-templated transcription"/>
    <property type="evidence" value="ECO:0007669"/>
    <property type="project" value="InterPro"/>
</dbReference>
<comment type="catalytic activity">
    <reaction evidence="3">
        <text>2 GTP = 3',3'-c-di-GMP + 2 diphosphate</text>
        <dbReference type="Rhea" id="RHEA:24898"/>
        <dbReference type="ChEBI" id="CHEBI:33019"/>
        <dbReference type="ChEBI" id="CHEBI:37565"/>
        <dbReference type="ChEBI" id="CHEBI:58805"/>
        <dbReference type="EC" id="2.7.7.65"/>
    </reaction>
</comment>
<keyword evidence="7" id="KW-1185">Reference proteome</keyword>
<proteinExistence type="predicted"/>
<dbReference type="InterPro" id="IPR000014">
    <property type="entry name" value="PAS"/>
</dbReference>
<dbReference type="InterPro" id="IPR000160">
    <property type="entry name" value="GGDEF_dom"/>
</dbReference>
<evidence type="ECO:0000256" key="1">
    <source>
        <dbReference type="ARBA" id="ARBA00001946"/>
    </source>
</evidence>
<dbReference type="EC" id="2.7.7.65" evidence="2"/>
<dbReference type="GO" id="GO:0052621">
    <property type="term" value="F:diguanylate cyclase activity"/>
    <property type="evidence" value="ECO:0007669"/>
    <property type="project" value="UniProtKB-EC"/>
</dbReference>
<organism evidence="6 7">
    <name type="scientific">Marinobacter litoralis</name>
    <dbReference type="NCBI Taxonomy" id="187981"/>
    <lineage>
        <taxon>Bacteria</taxon>
        <taxon>Pseudomonadati</taxon>
        <taxon>Pseudomonadota</taxon>
        <taxon>Gammaproteobacteria</taxon>
        <taxon>Pseudomonadales</taxon>
        <taxon>Marinobacteraceae</taxon>
        <taxon>Marinobacter</taxon>
    </lineage>
</organism>
<dbReference type="AlphaFoldDB" id="A0A3M2RF97"/>
<dbReference type="SUPFAM" id="SSF55785">
    <property type="entry name" value="PYP-like sensor domain (PAS domain)"/>
    <property type="match status" value="1"/>
</dbReference>
<dbReference type="GO" id="GO:0005886">
    <property type="term" value="C:plasma membrane"/>
    <property type="evidence" value="ECO:0007669"/>
    <property type="project" value="TreeGrafter"/>
</dbReference>
<evidence type="ECO:0000313" key="7">
    <source>
        <dbReference type="Proteomes" id="UP000265903"/>
    </source>
</evidence>
<evidence type="ECO:0000256" key="2">
    <source>
        <dbReference type="ARBA" id="ARBA00012528"/>
    </source>
</evidence>
<dbReference type="InterPro" id="IPR013767">
    <property type="entry name" value="PAS_fold"/>
</dbReference>
<comment type="caution">
    <text evidence="6">The sequence shown here is derived from an EMBL/GenBank/DDBJ whole genome shotgun (WGS) entry which is preliminary data.</text>
</comment>
<dbReference type="CDD" id="cd01949">
    <property type="entry name" value="GGDEF"/>
    <property type="match status" value="1"/>
</dbReference>
<gene>
    <name evidence="6" type="primary">yedQ</name>
    <name evidence="6" type="ORF">DOQ08_01163</name>
</gene>
<dbReference type="Gene3D" id="3.30.450.20">
    <property type="entry name" value="PAS domain"/>
    <property type="match status" value="1"/>
</dbReference>
<accession>A0A3M2RF97</accession>
<dbReference type="GO" id="GO:0043709">
    <property type="term" value="P:cell adhesion involved in single-species biofilm formation"/>
    <property type="evidence" value="ECO:0007669"/>
    <property type="project" value="TreeGrafter"/>
</dbReference>
<feature type="domain" description="GGDEF" evidence="5">
    <location>
        <begin position="171"/>
        <end position="304"/>
    </location>
</feature>
<dbReference type="InterPro" id="IPR043128">
    <property type="entry name" value="Rev_trsase/Diguanyl_cyclase"/>
</dbReference>
<dbReference type="CDD" id="cd00130">
    <property type="entry name" value="PAS"/>
    <property type="match status" value="1"/>
</dbReference>
<protein>
    <recommendedName>
        <fullName evidence="2">diguanylate cyclase</fullName>
        <ecNumber evidence="2">2.7.7.65</ecNumber>
    </recommendedName>
</protein>
<sequence length="312" mass="34865">MTANDNAPLTTTSDHLLPFIESLPDAVVIVDQNHKIMLANALAGRMFGFAVDDLKGSDLSTIIPMPLRNAHRKHVNGYFEKPVLRPMGEEKRFSGVRSNGQEVPVDIMINIIVLDGAKVAMALVRDVTYQRELEARLTLESLTDEMTGFYNRKHFKTQLNAQLSGYVRWGLPTSVIMFDFDHFKKINDQYGHAAGDLVLTTIAKMVRQELRPLDVGCRIGGEEFAIILPNANLEDAETLAERIRKLIEQKEFKLDEVSFRATATMGVATFLPTDTSYDSLMRRADNVLYVGKAAGRNRTVTQNALQSTDFTG</sequence>
<dbReference type="SMART" id="SM00091">
    <property type="entry name" value="PAS"/>
    <property type="match status" value="1"/>
</dbReference>
<dbReference type="InterPro" id="IPR035965">
    <property type="entry name" value="PAS-like_dom_sf"/>
</dbReference>
<dbReference type="Pfam" id="PF00989">
    <property type="entry name" value="PAS"/>
    <property type="match status" value="1"/>
</dbReference>
<keyword evidence="6" id="KW-0548">Nucleotidyltransferase</keyword>
<dbReference type="EMBL" id="QMDL01000002">
    <property type="protein sequence ID" value="RMJ03844.1"/>
    <property type="molecule type" value="Genomic_DNA"/>
</dbReference>
<dbReference type="NCBIfam" id="TIGR00254">
    <property type="entry name" value="GGDEF"/>
    <property type="match status" value="1"/>
</dbReference>
<dbReference type="PROSITE" id="PS50112">
    <property type="entry name" value="PAS"/>
    <property type="match status" value="1"/>
</dbReference>
<dbReference type="NCBIfam" id="TIGR00229">
    <property type="entry name" value="sensory_box"/>
    <property type="match status" value="1"/>
</dbReference>
<evidence type="ECO:0000259" key="5">
    <source>
        <dbReference type="PROSITE" id="PS50887"/>
    </source>
</evidence>
<dbReference type="SUPFAM" id="SSF55073">
    <property type="entry name" value="Nucleotide cyclase"/>
    <property type="match status" value="1"/>
</dbReference>
<dbReference type="Gene3D" id="3.30.70.270">
    <property type="match status" value="1"/>
</dbReference>
<dbReference type="Pfam" id="PF00990">
    <property type="entry name" value="GGDEF"/>
    <property type="match status" value="1"/>
</dbReference>
<evidence type="ECO:0000313" key="6">
    <source>
        <dbReference type="EMBL" id="RMJ03844.1"/>
    </source>
</evidence>
<dbReference type="InterPro" id="IPR050469">
    <property type="entry name" value="Diguanylate_Cyclase"/>
</dbReference>
<dbReference type="Proteomes" id="UP000265903">
    <property type="component" value="Unassembled WGS sequence"/>
</dbReference>
<name>A0A3M2RF97_9GAMM</name>